<feature type="chain" id="PRO_5041369934" evidence="1">
    <location>
        <begin position="22"/>
        <end position="111"/>
    </location>
</feature>
<reference evidence="2" key="1">
    <citation type="submission" date="2021-10" db="EMBL/GenBank/DDBJ databases">
        <title>Melipona bicolor Genome sequencing and assembly.</title>
        <authorList>
            <person name="Araujo N.S."/>
            <person name="Arias M.C."/>
        </authorList>
    </citation>
    <scope>NUCLEOTIDE SEQUENCE</scope>
    <source>
        <strain evidence="2">USP_2M_L1-L4_2017</strain>
        <tissue evidence="2">Whole body</tissue>
    </source>
</reference>
<evidence type="ECO:0000313" key="2">
    <source>
        <dbReference type="EMBL" id="KAK1134315.1"/>
    </source>
</evidence>
<sequence length="111" mass="12792">MSQTWHLVVLFACYAICGVTPLNVSENPTRESLANQRVRTFTDTDKITDRNWTTLSEMLDVFDVRHLANNWTEGKYPIQNQCAKDITRYIEGLKNHEGWALKGMLNQSDLC</sequence>
<keyword evidence="3" id="KW-1185">Reference proteome</keyword>
<feature type="signal peptide" evidence="1">
    <location>
        <begin position="1"/>
        <end position="21"/>
    </location>
</feature>
<evidence type="ECO:0000313" key="3">
    <source>
        <dbReference type="Proteomes" id="UP001177670"/>
    </source>
</evidence>
<keyword evidence="1" id="KW-0732">Signal</keyword>
<accession>A0AA40KVI0</accession>
<dbReference type="Proteomes" id="UP001177670">
    <property type="component" value="Unassembled WGS sequence"/>
</dbReference>
<evidence type="ECO:0000256" key="1">
    <source>
        <dbReference type="SAM" id="SignalP"/>
    </source>
</evidence>
<proteinExistence type="predicted"/>
<dbReference type="EMBL" id="JAHYIQ010000003">
    <property type="protein sequence ID" value="KAK1134315.1"/>
    <property type="molecule type" value="Genomic_DNA"/>
</dbReference>
<protein>
    <submittedName>
        <fullName evidence="2">Uncharacterized protein</fullName>
    </submittedName>
</protein>
<name>A0AA40KVI0_9HYME</name>
<dbReference type="AlphaFoldDB" id="A0AA40KVI0"/>
<comment type="caution">
    <text evidence="2">The sequence shown here is derived from an EMBL/GenBank/DDBJ whole genome shotgun (WGS) entry which is preliminary data.</text>
</comment>
<organism evidence="2 3">
    <name type="scientific">Melipona bicolor</name>
    <dbReference type="NCBI Taxonomy" id="60889"/>
    <lineage>
        <taxon>Eukaryota</taxon>
        <taxon>Metazoa</taxon>
        <taxon>Ecdysozoa</taxon>
        <taxon>Arthropoda</taxon>
        <taxon>Hexapoda</taxon>
        <taxon>Insecta</taxon>
        <taxon>Pterygota</taxon>
        <taxon>Neoptera</taxon>
        <taxon>Endopterygota</taxon>
        <taxon>Hymenoptera</taxon>
        <taxon>Apocrita</taxon>
        <taxon>Aculeata</taxon>
        <taxon>Apoidea</taxon>
        <taxon>Anthophila</taxon>
        <taxon>Apidae</taxon>
        <taxon>Melipona</taxon>
    </lineage>
</organism>
<gene>
    <name evidence="2" type="ORF">K0M31_012090</name>
</gene>